<organism evidence="2 3">
    <name type="scientific">Candidatus Pantoea symbiotica</name>
    <dbReference type="NCBI Taxonomy" id="1884370"/>
    <lineage>
        <taxon>Bacteria</taxon>
        <taxon>Pseudomonadati</taxon>
        <taxon>Pseudomonadota</taxon>
        <taxon>Gammaproteobacteria</taxon>
        <taxon>Enterobacterales</taxon>
        <taxon>Erwiniaceae</taxon>
        <taxon>Pantoea</taxon>
    </lineage>
</organism>
<feature type="non-terminal residue" evidence="2">
    <location>
        <position position="496"/>
    </location>
</feature>
<dbReference type="NCBIfam" id="NF033510">
    <property type="entry name" value="Ca_tandemer"/>
    <property type="match status" value="1"/>
</dbReference>
<name>A0A1I4EUH8_9GAMM</name>
<dbReference type="InterPro" id="IPR013783">
    <property type="entry name" value="Ig-like_fold"/>
</dbReference>
<proteinExistence type="predicted"/>
<feature type="domain" description="Bacterial Ig-like" evidence="1">
    <location>
        <begin position="309"/>
        <end position="390"/>
    </location>
</feature>
<feature type="domain" description="Bacterial Ig-like" evidence="1">
    <location>
        <begin position="100"/>
        <end position="171"/>
    </location>
</feature>
<evidence type="ECO:0000313" key="3">
    <source>
        <dbReference type="Proteomes" id="UP000198841"/>
    </source>
</evidence>
<sequence>DAKPTLTGVAQPNTVVYLRDAAGNDIGSAKTDAVTGKWVIEPNNDLQQGENVLTLVAIEEFGKDANGAPIYREGKVSDSFIINVGMADFVTIVDALDDVGKWSGVLNNGALTDDTTPTLRGQANEGATVIVYYRKAGESTWAGSATATVNGQNWSWTPSPALAAGQYEFQAATPKVSSALFNLDIFAAGSGDQQTKITEVWDDFGTSIGKLNSGDYTDDMSPRFTGRAESNSRVVIQYTLNGSQNSVTVDVGHDGKWSWTPSVDLLAGDWNFQVKSEGAADWNDSFDLHIYPSPSVPTTITQVFDDVGVTGPVGNNGITDDSTPTLSGRSEAGRFVLIYDGNTLLGSTQTSSNGDWSFTPTALGDGRHNFWAVQRDYSGVSNKWQIEIDTSGLGPDKPSITGLFEHQASGAYDKFANGGIIDDGSVKVEGTGRALSVINIYDGTTLIGSTTAGTDGKWSYLHDSNYSSGFHSITAREVKSAGVSDPSNEARFTLVG</sequence>
<dbReference type="InterPro" id="IPR044016">
    <property type="entry name" value="Big_13"/>
</dbReference>
<dbReference type="EMBL" id="FOSD01000026">
    <property type="protein sequence ID" value="SFL09358.1"/>
    <property type="molecule type" value="Genomic_DNA"/>
</dbReference>
<dbReference type="Gene3D" id="2.60.40.10">
    <property type="entry name" value="Immunoglobulins"/>
    <property type="match status" value="5"/>
</dbReference>
<dbReference type="Proteomes" id="UP000198841">
    <property type="component" value="Unassembled WGS sequence"/>
</dbReference>
<gene>
    <name evidence="2" type="ORF">SAMN05518863_1261</name>
</gene>
<evidence type="ECO:0000259" key="1">
    <source>
        <dbReference type="Pfam" id="PF19077"/>
    </source>
</evidence>
<feature type="domain" description="Bacterial Ig-like" evidence="1">
    <location>
        <begin position="209"/>
        <end position="280"/>
    </location>
</feature>
<comment type="caution">
    <text evidence="2">The sequence shown here is derived from an EMBL/GenBank/DDBJ whole genome shotgun (WGS) entry which is preliminary data.</text>
</comment>
<reference evidence="2 3" key="1">
    <citation type="submission" date="2016-10" db="EMBL/GenBank/DDBJ databases">
        <authorList>
            <person name="Varghese N."/>
            <person name="Submissions S."/>
        </authorList>
    </citation>
    <scope>NUCLEOTIDE SEQUENCE [LARGE SCALE GENOMIC DNA]</scope>
    <source>
        <strain evidence="2 3">YR512</strain>
    </source>
</reference>
<dbReference type="Pfam" id="PF19077">
    <property type="entry name" value="Big_13"/>
    <property type="match status" value="3"/>
</dbReference>
<evidence type="ECO:0000313" key="2">
    <source>
        <dbReference type="EMBL" id="SFL09358.1"/>
    </source>
</evidence>
<accession>A0A1I4EUH8</accession>
<keyword evidence="3" id="KW-1185">Reference proteome</keyword>
<protein>
    <recommendedName>
        <fullName evidence="1">Bacterial Ig-like domain-containing protein</fullName>
    </recommendedName>
</protein>
<feature type="non-terminal residue" evidence="2">
    <location>
        <position position="1"/>
    </location>
</feature>